<dbReference type="STRING" id="1385984.GCA_000702565_00677"/>
<dbReference type="OrthoDB" id="2352691at2"/>
<accession>U1N5R0</accession>
<dbReference type="AlphaFoldDB" id="U1N5R0"/>
<dbReference type="Proteomes" id="UP000016464">
    <property type="component" value="Unassembled WGS sequence"/>
</dbReference>
<protein>
    <submittedName>
        <fullName evidence="1">Uncharacterized protein</fullName>
    </submittedName>
</protein>
<dbReference type="EMBL" id="ATCL01000014">
    <property type="protein sequence ID" value="ERG67870.1"/>
    <property type="molecule type" value="Genomic_DNA"/>
</dbReference>
<evidence type="ECO:0000313" key="1">
    <source>
        <dbReference type="EMBL" id="ERG67870.1"/>
    </source>
</evidence>
<reference evidence="1 2" key="1">
    <citation type="journal article" date="2013" name="Genome Announc.">
        <title>Draft Genome Sequence of Exiguobacterium pavilionensis Strain RW-2, with Wide Thermal, Salinity, and pH Tolerance, Isolated from Modern Freshwater Microbialites.</title>
        <authorList>
            <person name="White R.A.III."/>
            <person name="Grassa C.J."/>
            <person name="Suttle C.A."/>
        </authorList>
    </citation>
    <scope>NUCLEOTIDE SEQUENCE [LARGE SCALE GENOMIC DNA]</scope>
    <source>
        <strain evidence="1 2">RW-2</strain>
    </source>
</reference>
<organism evidence="1 2">
    <name type="scientific">Exiguobacterium chiriqhucha RW-2</name>
    <dbReference type="NCBI Taxonomy" id="1345023"/>
    <lineage>
        <taxon>Bacteria</taxon>
        <taxon>Bacillati</taxon>
        <taxon>Bacillota</taxon>
        <taxon>Bacilli</taxon>
        <taxon>Bacillales</taxon>
        <taxon>Bacillales Family XII. Incertae Sedis</taxon>
        <taxon>Exiguobacterium</taxon>
    </lineage>
</organism>
<dbReference type="PATRIC" id="fig|1345023.5.peg.1271"/>
<keyword evidence="2" id="KW-1185">Reference proteome</keyword>
<proteinExistence type="predicted"/>
<dbReference type="RefSeq" id="WP_021066436.1">
    <property type="nucleotide sequence ID" value="NZ_ATCL01000014.1"/>
</dbReference>
<name>U1N5R0_9BACL</name>
<evidence type="ECO:0000313" key="2">
    <source>
        <dbReference type="Proteomes" id="UP000016464"/>
    </source>
</evidence>
<comment type="caution">
    <text evidence="1">The sequence shown here is derived from an EMBL/GenBank/DDBJ whole genome shotgun (WGS) entry which is preliminary data.</text>
</comment>
<gene>
    <name evidence="1" type="ORF">M467_11310</name>
</gene>
<sequence>MAVKRIRPAIYHYYPRGYQKDHLRMREEGYKTEVTFMPESESDSIYVQLFDLKFEIPPSQMFLPDAQMDPCQTIGLDTHIHVLSDKTVKLEMYFMQYTKKERVSNKRFKLTLNPGDNHIEESIPQVEGAEYFKLSYKYVIETTEPQTIRLDDLYLSFEE</sequence>